<dbReference type="Pfam" id="PF00931">
    <property type="entry name" value="NB-ARC"/>
    <property type="match status" value="1"/>
</dbReference>
<evidence type="ECO:0000259" key="3">
    <source>
        <dbReference type="Pfam" id="PF00931"/>
    </source>
</evidence>
<dbReference type="InterPro" id="IPR044974">
    <property type="entry name" value="Disease_R_plants"/>
</dbReference>
<keyword evidence="6" id="KW-1185">Reference proteome</keyword>
<dbReference type="PANTHER" id="PTHR11017">
    <property type="entry name" value="LEUCINE-RICH REPEAT-CONTAINING PROTEIN"/>
    <property type="match status" value="1"/>
</dbReference>
<dbReference type="PANTHER" id="PTHR11017:SF570">
    <property type="entry name" value="DISEASE RESISTANCE PROTEIN (TIR-NBS CLASS)-RELATED"/>
    <property type="match status" value="1"/>
</dbReference>
<protein>
    <recommendedName>
        <fullName evidence="7">AAA+ ATPase domain-containing protein</fullName>
    </recommendedName>
</protein>
<feature type="non-terminal residue" evidence="5">
    <location>
        <position position="358"/>
    </location>
</feature>
<evidence type="ECO:0000259" key="4">
    <source>
        <dbReference type="Pfam" id="PF23282"/>
    </source>
</evidence>
<name>A0ABD3LHD6_EUCGL</name>
<gene>
    <name evidence="5" type="ORF">ACJRO7_011078</name>
</gene>
<dbReference type="SUPFAM" id="SSF46785">
    <property type="entry name" value="Winged helix' DNA-binding domain"/>
    <property type="match status" value="1"/>
</dbReference>
<dbReference type="InterPro" id="IPR002182">
    <property type="entry name" value="NB-ARC"/>
</dbReference>
<feature type="domain" description="Disease resistance protein Roq1-like winged-helix" evidence="4">
    <location>
        <begin position="262"/>
        <end position="328"/>
    </location>
</feature>
<organism evidence="5 6">
    <name type="scientific">Eucalyptus globulus</name>
    <name type="common">Tasmanian blue gum</name>
    <dbReference type="NCBI Taxonomy" id="34317"/>
    <lineage>
        <taxon>Eukaryota</taxon>
        <taxon>Viridiplantae</taxon>
        <taxon>Streptophyta</taxon>
        <taxon>Embryophyta</taxon>
        <taxon>Tracheophyta</taxon>
        <taxon>Spermatophyta</taxon>
        <taxon>Magnoliopsida</taxon>
        <taxon>eudicotyledons</taxon>
        <taxon>Gunneridae</taxon>
        <taxon>Pentapetalae</taxon>
        <taxon>rosids</taxon>
        <taxon>malvids</taxon>
        <taxon>Myrtales</taxon>
        <taxon>Myrtaceae</taxon>
        <taxon>Myrtoideae</taxon>
        <taxon>Eucalypteae</taxon>
        <taxon>Eucalyptus</taxon>
    </lineage>
</organism>
<reference evidence="5 6" key="1">
    <citation type="submission" date="2024-11" db="EMBL/GenBank/DDBJ databases">
        <title>Chromosome-level genome assembly of Eucalyptus globulus Labill. provides insights into its genome evolution.</title>
        <authorList>
            <person name="Li X."/>
        </authorList>
    </citation>
    <scope>NUCLEOTIDE SEQUENCE [LARGE SCALE GENOMIC DNA]</scope>
    <source>
        <strain evidence="5">CL2024</strain>
        <tissue evidence="5">Fresh tender leaves</tissue>
    </source>
</reference>
<dbReference type="Gene3D" id="3.40.50.300">
    <property type="entry name" value="P-loop containing nucleotide triphosphate hydrolases"/>
    <property type="match status" value="1"/>
</dbReference>
<comment type="caution">
    <text evidence="5">The sequence shown here is derived from an EMBL/GenBank/DDBJ whole genome shotgun (WGS) entry which is preliminary data.</text>
</comment>
<dbReference type="EMBL" id="JBJKBG010000002">
    <property type="protein sequence ID" value="KAL3750038.1"/>
    <property type="molecule type" value="Genomic_DNA"/>
</dbReference>
<dbReference type="InterPro" id="IPR058192">
    <property type="entry name" value="WHD_ROQ1-like"/>
</dbReference>
<dbReference type="InterPro" id="IPR042197">
    <property type="entry name" value="Apaf_helical"/>
</dbReference>
<feature type="non-terminal residue" evidence="5">
    <location>
        <position position="1"/>
    </location>
</feature>
<dbReference type="AlphaFoldDB" id="A0ABD3LHD6"/>
<dbReference type="PRINTS" id="PR00364">
    <property type="entry name" value="DISEASERSIST"/>
</dbReference>
<proteinExistence type="predicted"/>
<sequence length="358" mass="41503">HEGKLIERVVETITSKLQEDFQLDVPKQLVGLEGPLNKIMNWIDSPSINARMIGIYGMGGIGKTTLAKCIYNQLSNKFVHISFLPDIRETTKCHGITYLQSQLISDILNDKKEVSRIDDGINIIKSRFRGKVLILLDDIDDKNQLDVLARDRNWFTAGSIIIVTTRNEAILDQSKFEVDYKYELNELDKVQASLLFNRHAFRTDHSPRNFDNISSDIISTTGSYLYRKTNRKVWQDVWKQLKDQPHRDVQKILQISYDALEDRHKQIFLDIACSLIGQRSEFAMYMWEDCGFYPSLGIEELKLRCLIKIGDGGRFEMHDQLRDLGRSIFCQGQLLEQRSGPWDHDYKGVPRVLRSFEL</sequence>
<dbReference type="SUPFAM" id="SSF52540">
    <property type="entry name" value="P-loop containing nucleoside triphosphate hydrolases"/>
    <property type="match status" value="1"/>
</dbReference>
<keyword evidence="2" id="KW-0677">Repeat</keyword>
<accession>A0ABD3LHD6</accession>
<dbReference type="Proteomes" id="UP001634007">
    <property type="component" value="Unassembled WGS sequence"/>
</dbReference>
<evidence type="ECO:0000256" key="2">
    <source>
        <dbReference type="ARBA" id="ARBA00022737"/>
    </source>
</evidence>
<evidence type="ECO:0000313" key="6">
    <source>
        <dbReference type="Proteomes" id="UP001634007"/>
    </source>
</evidence>
<feature type="domain" description="NB-ARC" evidence="3">
    <location>
        <begin position="33"/>
        <end position="204"/>
    </location>
</feature>
<evidence type="ECO:0000256" key="1">
    <source>
        <dbReference type="ARBA" id="ARBA00022614"/>
    </source>
</evidence>
<evidence type="ECO:0000313" key="5">
    <source>
        <dbReference type="EMBL" id="KAL3750038.1"/>
    </source>
</evidence>
<keyword evidence="1" id="KW-0433">Leucine-rich repeat</keyword>
<evidence type="ECO:0008006" key="7">
    <source>
        <dbReference type="Google" id="ProtNLM"/>
    </source>
</evidence>
<dbReference type="InterPro" id="IPR036390">
    <property type="entry name" value="WH_DNA-bd_sf"/>
</dbReference>
<dbReference type="InterPro" id="IPR027417">
    <property type="entry name" value="P-loop_NTPase"/>
</dbReference>
<dbReference type="Gene3D" id="1.10.8.430">
    <property type="entry name" value="Helical domain of apoptotic protease-activating factors"/>
    <property type="match status" value="1"/>
</dbReference>
<dbReference type="Pfam" id="PF23282">
    <property type="entry name" value="WHD_ROQ1"/>
    <property type="match status" value="1"/>
</dbReference>